<keyword evidence="4 7" id="KW-0560">Oxidoreductase</keyword>
<keyword evidence="3 7" id="KW-0479">Metal-binding</keyword>
<dbReference type="GO" id="GO:0020037">
    <property type="term" value="F:heme binding"/>
    <property type="evidence" value="ECO:0007669"/>
    <property type="project" value="InterPro"/>
</dbReference>
<organism evidence="9 10">
    <name type="scientific">Kibdelosporangium phytohabitans</name>
    <dbReference type="NCBI Taxonomy" id="860235"/>
    <lineage>
        <taxon>Bacteria</taxon>
        <taxon>Bacillati</taxon>
        <taxon>Actinomycetota</taxon>
        <taxon>Actinomycetes</taxon>
        <taxon>Pseudonocardiales</taxon>
        <taxon>Pseudonocardiaceae</taxon>
        <taxon>Kibdelosporangium</taxon>
    </lineage>
</organism>
<dbReference type="InterPro" id="IPR001128">
    <property type="entry name" value="Cyt_P450"/>
</dbReference>
<evidence type="ECO:0000256" key="1">
    <source>
        <dbReference type="ARBA" id="ARBA00010617"/>
    </source>
</evidence>
<keyword evidence="6 7" id="KW-0503">Monooxygenase</keyword>
<name>A0A0N9I3F5_9PSEU</name>
<dbReference type="FunFam" id="1.10.630.10:FF:000018">
    <property type="entry name" value="Cytochrome P450 monooxygenase"/>
    <property type="match status" value="1"/>
</dbReference>
<dbReference type="InterPro" id="IPR036396">
    <property type="entry name" value="Cyt_P450_sf"/>
</dbReference>
<keyword evidence="10" id="KW-1185">Reference proteome</keyword>
<dbReference type="PROSITE" id="PS00086">
    <property type="entry name" value="CYTOCHROME_P450"/>
    <property type="match status" value="1"/>
</dbReference>
<evidence type="ECO:0000256" key="5">
    <source>
        <dbReference type="ARBA" id="ARBA00023004"/>
    </source>
</evidence>
<dbReference type="GO" id="GO:0004497">
    <property type="term" value="F:monooxygenase activity"/>
    <property type="evidence" value="ECO:0007669"/>
    <property type="project" value="UniProtKB-KW"/>
</dbReference>
<keyword evidence="2 7" id="KW-0349">Heme</keyword>
<evidence type="ECO:0000313" key="9">
    <source>
        <dbReference type="EMBL" id="ALG13269.1"/>
    </source>
</evidence>
<dbReference type="AlphaFoldDB" id="A0A0N9I3F5"/>
<evidence type="ECO:0000256" key="8">
    <source>
        <dbReference type="SAM" id="MobiDB-lite"/>
    </source>
</evidence>
<dbReference type="CDD" id="cd11030">
    <property type="entry name" value="CYP105-like"/>
    <property type="match status" value="1"/>
</dbReference>
<reference evidence="9 10" key="1">
    <citation type="submission" date="2015-07" db="EMBL/GenBank/DDBJ databases">
        <title>Genome sequencing of Kibdelosporangium phytohabitans.</title>
        <authorList>
            <person name="Qin S."/>
            <person name="Xing K."/>
        </authorList>
    </citation>
    <scope>NUCLEOTIDE SEQUENCE [LARGE SCALE GENOMIC DNA]</scope>
    <source>
        <strain evidence="9 10">KLBMP1111</strain>
    </source>
</reference>
<evidence type="ECO:0000313" key="10">
    <source>
        <dbReference type="Proteomes" id="UP000063699"/>
    </source>
</evidence>
<comment type="similarity">
    <text evidence="1 7">Belongs to the cytochrome P450 family.</text>
</comment>
<dbReference type="PRINTS" id="PR00359">
    <property type="entry name" value="BP450"/>
</dbReference>
<evidence type="ECO:0000256" key="7">
    <source>
        <dbReference type="RuleBase" id="RU000461"/>
    </source>
</evidence>
<dbReference type="KEGG" id="kphy:AOZ06_46150"/>
<gene>
    <name evidence="9" type="ORF">AOZ06_46150</name>
</gene>
<dbReference type="Pfam" id="PF00067">
    <property type="entry name" value="p450"/>
    <property type="match status" value="1"/>
</dbReference>
<dbReference type="STRING" id="860235.AOZ06_46150"/>
<evidence type="ECO:0000256" key="4">
    <source>
        <dbReference type="ARBA" id="ARBA00023002"/>
    </source>
</evidence>
<dbReference type="RefSeq" id="WP_054295158.1">
    <property type="nucleotide sequence ID" value="NZ_CP012752.1"/>
</dbReference>
<accession>A0A0N9I3F5</accession>
<feature type="compositionally biased region" description="Basic and acidic residues" evidence="8">
    <location>
        <begin position="9"/>
        <end position="21"/>
    </location>
</feature>
<dbReference type="SUPFAM" id="SSF48264">
    <property type="entry name" value="Cytochrome P450"/>
    <property type="match status" value="1"/>
</dbReference>
<dbReference type="Gene3D" id="1.10.630.10">
    <property type="entry name" value="Cytochrome P450"/>
    <property type="match status" value="1"/>
</dbReference>
<keyword evidence="5 7" id="KW-0408">Iron</keyword>
<dbReference type="PANTHER" id="PTHR46696">
    <property type="entry name" value="P450, PUTATIVE (EUROFUNG)-RELATED"/>
    <property type="match status" value="1"/>
</dbReference>
<evidence type="ECO:0000256" key="3">
    <source>
        <dbReference type="ARBA" id="ARBA00022723"/>
    </source>
</evidence>
<dbReference type="InterPro" id="IPR002397">
    <property type="entry name" value="Cyt_P450_B"/>
</dbReference>
<dbReference type="OrthoDB" id="3664945at2"/>
<feature type="region of interest" description="Disordered" evidence="8">
    <location>
        <begin position="69"/>
        <end position="88"/>
    </location>
</feature>
<sequence>MTPLPMTRSADRPFDPPRELCDGPPLARMTITDGKTGWVATSRSAVRAVLADARFSARYELMNLPAGMPPDGSTLPPASPGDLTGLDAPEHTRYRRLLTGQFTVRRMRQLTDRVEQIVAENLDAMRRKGPPVDLVSAFAKPVPTQTICELLGVPYEDREQFARNAVILVSNVDPTSAEAATATAEFGEYVGKLVQAKRAEPTDDLLSGLTTTDLDDTELATIAGVLLSAGLATTLHMITVGALAMTLTPGLADAMRDDAGNTVEELLRYMSIVPFTVRTALEDVTVDGELIKAGETVTLSLHAANRDPAVFDAPDSIRADRGKGGHVAFGHGIHQCLGQQLARVELGVAFRALATQFPTLRLAVPFESLPGIREGISFNPPELPVTW</sequence>
<dbReference type="GO" id="GO:0016705">
    <property type="term" value="F:oxidoreductase activity, acting on paired donors, with incorporation or reduction of molecular oxygen"/>
    <property type="evidence" value="ECO:0007669"/>
    <property type="project" value="InterPro"/>
</dbReference>
<feature type="region of interest" description="Disordered" evidence="8">
    <location>
        <begin position="1"/>
        <end position="24"/>
    </location>
</feature>
<dbReference type="PANTHER" id="PTHR46696:SF1">
    <property type="entry name" value="CYTOCHROME P450 YJIB-RELATED"/>
    <property type="match status" value="1"/>
</dbReference>
<evidence type="ECO:0000256" key="6">
    <source>
        <dbReference type="ARBA" id="ARBA00023033"/>
    </source>
</evidence>
<dbReference type="EMBL" id="CP012752">
    <property type="protein sequence ID" value="ALG13269.1"/>
    <property type="molecule type" value="Genomic_DNA"/>
</dbReference>
<proteinExistence type="inferred from homology"/>
<evidence type="ECO:0000256" key="2">
    <source>
        <dbReference type="ARBA" id="ARBA00022617"/>
    </source>
</evidence>
<dbReference type="InterPro" id="IPR017972">
    <property type="entry name" value="Cyt_P450_CS"/>
</dbReference>
<dbReference type="Proteomes" id="UP000063699">
    <property type="component" value="Chromosome"/>
</dbReference>
<dbReference type="GO" id="GO:0005506">
    <property type="term" value="F:iron ion binding"/>
    <property type="evidence" value="ECO:0007669"/>
    <property type="project" value="InterPro"/>
</dbReference>
<protein>
    <submittedName>
        <fullName evidence="9">Cytochrome</fullName>
    </submittedName>
</protein>